<dbReference type="PANTHER" id="PTHR12151:SF25">
    <property type="entry name" value="LINALOOL DEHYDRATASE_ISOMERASE DOMAIN-CONTAINING PROTEIN"/>
    <property type="match status" value="1"/>
</dbReference>
<feature type="binding site" evidence="2">
    <location>
        <position position="158"/>
    </location>
    <ligand>
        <name>Cu cation</name>
        <dbReference type="ChEBI" id="CHEBI:23378"/>
    </ligand>
</feature>
<evidence type="ECO:0000256" key="2">
    <source>
        <dbReference type="PIRSR" id="PIRSR603782-1"/>
    </source>
</evidence>
<dbReference type="Proteomes" id="UP000253529">
    <property type="component" value="Unassembled WGS sequence"/>
</dbReference>
<keyword evidence="3" id="KW-1015">Disulfide bond</keyword>
<proteinExistence type="inferred from homology"/>
<dbReference type="InterPro" id="IPR036249">
    <property type="entry name" value="Thioredoxin-like_sf"/>
</dbReference>
<organism evidence="5 6">
    <name type="scientific">Roseiarcus fermentans</name>
    <dbReference type="NCBI Taxonomy" id="1473586"/>
    <lineage>
        <taxon>Bacteria</taxon>
        <taxon>Pseudomonadati</taxon>
        <taxon>Pseudomonadota</taxon>
        <taxon>Alphaproteobacteria</taxon>
        <taxon>Hyphomicrobiales</taxon>
        <taxon>Roseiarcaceae</taxon>
        <taxon>Roseiarcus</taxon>
    </lineage>
</organism>
<feature type="signal peptide" evidence="4">
    <location>
        <begin position="1"/>
        <end position="25"/>
    </location>
</feature>
<name>A0A366F9B4_9HYPH</name>
<evidence type="ECO:0000256" key="3">
    <source>
        <dbReference type="PIRSR" id="PIRSR603782-2"/>
    </source>
</evidence>
<feature type="disulfide bond" description="Redox-active" evidence="3">
    <location>
        <begin position="70"/>
        <end position="74"/>
    </location>
</feature>
<dbReference type="PANTHER" id="PTHR12151">
    <property type="entry name" value="ELECTRON TRANSPORT PROTIN SCO1/SENC FAMILY MEMBER"/>
    <property type="match status" value="1"/>
</dbReference>
<dbReference type="AlphaFoldDB" id="A0A366F9B4"/>
<feature type="binding site" evidence="2">
    <location>
        <position position="74"/>
    </location>
    <ligand>
        <name>Cu cation</name>
        <dbReference type="ChEBI" id="CHEBI:23378"/>
    </ligand>
</feature>
<dbReference type="EMBL" id="QNRK01000018">
    <property type="protein sequence ID" value="RBP10550.1"/>
    <property type="molecule type" value="Genomic_DNA"/>
</dbReference>
<protein>
    <submittedName>
        <fullName evidence="5">Protein SCO1/2</fullName>
    </submittedName>
</protein>
<evidence type="ECO:0000256" key="1">
    <source>
        <dbReference type="ARBA" id="ARBA00010996"/>
    </source>
</evidence>
<accession>A0A366F9B4</accession>
<evidence type="ECO:0000256" key="4">
    <source>
        <dbReference type="SAM" id="SignalP"/>
    </source>
</evidence>
<dbReference type="RefSeq" id="WP_113890381.1">
    <property type="nucleotide sequence ID" value="NZ_QNRK01000018.1"/>
</dbReference>
<dbReference type="SUPFAM" id="SSF52833">
    <property type="entry name" value="Thioredoxin-like"/>
    <property type="match status" value="1"/>
</dbReference>
<dbReference type="InterPro" id="IPR003782">
    <property type="entry name" value="SCO1/SenC"/>
</dbReference>
<feature type="chain" id="PRO_5016736819" evidence="4">
    <location>
        <begin position="26"/>
        <end position="197"/>
    </location>
</feature>
<keyword evidence="2" id="KW-0186">Copper</keyword>
<sequence length="197" mass="21119">MTRSRALKVMQAFAAVAALALGAAAAGPGGWPGSSLYNLESRWTDQDGGSVALDAFAGAPVVVAMGYTTCRDICPAIVADMMWVERHLPPGATSRVRFAFFSFDSEADTPERLKLYAESHGLDPRRWTLLRADDSAARELAAALDVPWRPNDRNGFDHAAVLTLLDGKGEIAFQQRGTQASSDELLGRLKGLIAKGE</sequence>
<reference evidence="5 6" key="1">
    <citation type="submission" date="2018-06" db="EMBL/GenBank/DDBJ databases">
        <title>Genomic Encyclopedia of Type Strains, Phase IV (KMG-IV): sequencing the most valuable type-strain genomes for metagenomic binning, comparative biology and taxonomic classification.</title>
        <authorList>
            <person name="Goeker M."/>
        </authorList>
    </citation>
    <scope>NUCLEOTIDE SEQUENCE [LARGE SCALE GENOMIC DNA]</scope>
    <source>
        <strain evidence="5 6">DSM 24875</strain>
    </source>
</reference>
<keyword evidence="6" id="KW-1185">Reference proteome</keyword>
<feature type="binding site" evidence="2">
    <location>
        <position position="70"/>
    </location>
    <ligand>
        <name>Cu cation</name>
        <dbReference type="ChEBI" id="CHEBI:23378"/>
    </ligand>
</feature>
<dbReference type="CDD" id="cd02968">
    <property type="entry name" value="SCO"/>
    <property type="match status" value="1"/>
</dbReference>
<dbReference type="Gene3D" id="3.40.30.10">
    <property type="entry name" value="Glutaredoxin"/>
    <property type="match status" value="1"/>
</dbReference>
<comment type="caution">
    <text evidence="5">The sequence shown here is derived from an EMBL/GenBank/DDBJ whole genome shotgun (WGS) entry which is preliminary data.</text>
</comment>
<dbReference type="GO" id="GO:0046872">
    <property type="term" value="F:metal ion binding"/>
    <property type="evidence" value="ECO:0007669"/>
    <property type="project" value="UniProtKB-KW"/>
</dbReference>
<evidence type="ECO:0000313" key="5">
    <source>
        <dbReference type="EMBL" id="RBP10550.1"/>
    </source>
</evidence>
<gene>
    <name evidence="5" type="ORF">DFR50_11836</name>
</gene>
<dbReference type="OrthoDB" id="5296507at2"/>
<keyword evidence="2" id="KW-0479">Metal-binding</keyword>
<evidence type="ECO:0000313" key="6">
    <source>
        <dbReference type="Proteomes" id="UP000253529"/>
    </source>
</evidence>
<comment type="similarity">
    <text evidence="1">Belongs to the SCO1/2 family.</text>
</comment>
<dbReference type="Pfam" id="PF02630">
    <property type="entry name" value="SCO1-SenC"/>
    <property type="match status" value="1"/>
</dbReference>
<keyword evidence="4" id="KW-0732">Signal</keyword>